<dbReference type="AlphaFoldDB" id="A0A5C0SEL5"/>
<dbReference type="InterPro" id="IPR019734">
    <property type="entry name" value="TPR_rpt"/>
</dbReference>
<dbReference type="InterPro" id="IPR011990">
    <property type="entry name" value="TPR-like_helical_dom_sf"/>
</dbReference>
<dbReference type="EMBL" id="CP042243">
    <property type="protein sequence ID" value="QEK12382.1"/>
    <property type="molecule type" value="Genomic_DNA"/>
</dbReference>
<dbReference type="Pfam" id="PF13431">
    <property type="entry name" value="TPR_17"/>
    <property type="match status" value="1"/>
</dbReference>
<evidence type="ECO:0000313" key="4">
    <source>
        <dbReference type="EMBL" id="QEK12382.1"/>
    </source>
</evidence>
<feature type="repeat" description="TPR" evidence="3">
    <location>
        <begin position="95"/>
        <end position="128"/>
    </location>
</feature>
<keyword evidence="5" id="KW-1185">Reference proteome</keyword>
<dbReference type="PROSITE" id="PS50005">
    <property type="entry name" value="TPR"/>
    <property type="match status" value="2"/>
</dbReference>
<dbReference type="Pfam" id="PF13432">
    <property type="entry name" value="TPR_16"/>
    <property type="match status" value="1"/>
</dbReference>
<keyword evidence="1" id="KW-0677">Repeat</keyword>
<evidence type="ECO:0000256" key="2">
    <source>
        <dbReference type="ARBA" id="ARBA00022803"/>
    </source>
</evidence>
<dbReference type="InterPro" id="IPR051685">
    <property type="entry name" value="Ycf3/AcsC/BcsC/TPR_MFPF"/>
</dbReference>
<dbReference type="Gene3D" id="1.25.40.10">
    <property type="entry name" value="Tetratricopeptide repeat domain"/>
    <property type="match status" value="1"/>
</dbReference>
<reference evidence="4 5" key="1">
    <citation type="submission" date="2019-07" db="EMBL/GenBank/DDBJ databases">
        <title>Complete genome of Crassaminicella thermophila SY095.</title>
        <authorList>
            <person name="Li X."/>
        </authorList>
    </citation>
    <scope>NUCLEOTIDE SEQUENCE [LARGE SCALE GENOMIC DNA]</scope>
    <source>
        <strain evidence="4 5">SY095</strain>
    </source>
</reference>
<evidence type="ECO:0000256" key="1">
    <source>
        <dbReference type="ARBA" id="ARBA00022737"/>
    </source>
</evidence>
<feature type="repeat" description="TPR" evidence="3">
    <location>
        <begin position="134"/>
        <end position="167"/>
    </location>
</feature>
<sequence>MLMKKRANCIKSIRCLKVQASLQPDSSEAYLNMSNFLLLNGLDEEAINICKQGLQINSDDEYLINNLLIGYVNSERFDIALEYLTKYIEKYPNASVYWKLLGDIFCQIGEDKGAIICYKKALDINSEDICEVKQDIYYGLGICYAQVGEVKKSIEFYEKILKYNHTDPIVLLNVSKLYGYDLKEYEKAEYYAKKVIELYPQNGYGYHNLGLIYLHTARLEKAKWYLYKARRLIPEYQPVHDAIVELKRKQYVF</sequence>
<proteinExistence type="predicted"/>
<organism evidence="4 5">
    <name type="scientific">Crassaminicella thermophila</name>
    <dbReference type="NCBI Taxonomy" id="2599308"/>
    <lineage>
        <taxon>Bacteria</taxon>
        <taxon>Bacillati</taxon>
        <taxon>Bacillota</taxon>
        <taxon>Clostridia</taxon>
        <taxon>Eubacteriales</taxon>
        <taxon>Clostridiaceae</taxon>
        <taxon>Crassaminicella</taxon>
    </lineage>
</organism>
<gene>
    <name evidence="4" type="ORF">FQB35_08335</name>
</gene>
<dbReference type="KEGG" id="crs:FQB35_08335"/>
<dbReference type="SUPFAM" id="SSF48452">
    <property type="entry name" value="TPR-like"/>
    <property type="match status" value="1"/>
</dbReference>
<dbReference type="PANTHER" id="PTHR44943:SF8">
    <property type="entry name" value="TPR REPEAT-CONTAINING PROTEIN MJ0263"/>
    <property type="match status" value="1"/>
</dbReference>
<dbReference type="Pfam" id="PF13181">
    <property type="entry name" value="TPR_8"/>
    <property type="match status" value="1"/>
</dbReference>
<protein>
    <submittedName>
        <fullName evidence="4">Tetratricopeptide repeat protein</fullName>
    </submittedName>
</protein>
<name>A0A5C0SEL5_CRATE</name>
<evidence type="ECO:0000313" key="5">
    <source>
        <dbReference type="Proteomes" id="UP000324646"/>
    </source>
</evidence>
<keyword evidence="2 3" id="KW-0802">TPR repeat</keyword>
<evidence type="ECO:0000256" key="3">
    <source>
        <dbReference type="PROSITE-ProRule" id="PRU00339"/>
    </source>
</evidence>
<accession>A0A5C0SEL5</accession>
<dbReference type="SMART" id="SM00028">
    <property type="entry name" value="TPR"/>
    <property type="match status" value="5"/>
</dbReference>
<dbReference type="OrthoDB" id="1947696at2"/>
<dbReference type="Proteomes" id="UP000324646">
    <property type="component" value="Chromosome"/>
</dbReference>
<dbReference type="PANTHER" id="PTHR44943">
    <property type="entry name" value="CELLULOSE SYNTHASE OPERON PROTEIN C"/>
    <property type="match status" value="1"/>
</dbReference>